<evidence type="ECO:0000313" key="1">
    <source>
        <dbReference type="EMBL" id="GMF23693.1"/>
    </source>
</evidence>
<accession>A0A9W6WZ73</accession>
<protein>
    <submittedName>
        <fullName evidence="1">Unnamed protein product</fullName>
    </submittedName>
</protein>
<dbReference type="OrthoDB" id="1892506at2759"/>
<dbReference type="AlphaFoldDB" id="A0A9W6WZ73"/>
<reference evidence="1" key="1">
    <citation type="submission" date="2023-04" db="EMBL/GenBank/DDBJ databases">
        <title>Phytophthora lilii NBRC 32176.</title>
        <authorList>
            <person name="Ichikawa N."/>
            <person name="Sato H."/>
            <person name="Tonouchi N."/>
        </authorList>
    </citation>
    <scope>NUCLEOTIDE SEQUENCE</scope>
    <source>
        <strain evidence="1">NBRC 32176</strain>
    </source>
</reference>
<organism evidence="1 2">
    <name type="scientific">Phytophthora lilii</name>
    <dbReference type="NCBI Taxonomy" id="2077276"/>
    <lineage>
        <taxon>Eukaryota</taxon>
        <taxon>Sar</taxon>
        <taxon>Stramenopiles</taxon>
        <taxon>Oomycota</taxon>
        <taxon>Peronosporomycetes</taxon>
        <taxon>Peronosporales</taxon>
        <taxon>Peronosporaceae</taxon>
        <taxon>Phytophthora</taxon>
    </lineage>
</organism>
<gene>
    <name evidence="1" type="ORF">Plil01_000960100</name>
</gene>
<dbReference type="Proteomes" id="UP001165083">
    <property type="component" value="Unassembled WGS sequence"/>
</dbReference>
<keyword evidence="2" id="KW-1185">Reference proteome</keyword>
<sequence>MLQHDEEHDTKNVSTLSTLSHLLSFGEQTTSDECFNLRDYGFVDHLKSSSRSFCTGDLDSSIHTVFDVPIAEFSSTKLQNIVIDMRSAEVSHDIYSLAQDGGGHDPRFRYKPNSVFCNCTGPQDSAHGAPNTGSIFWQMALVPTNQYVIVFLHQICLMRY</sequence>
<evidence type="ECO:0000313" key="2">
    <source>
        <dbReference type="Proteomes" id="UP001165083"/>
    </source>
</evidence>
<proteinExistence type="predicted"/>
<name>A0A9W6WZ73_9STRA</name>
<comment type="caution">
    <text evidence="1">The sequence shown here is derived from an EMBL/GenBank/DDBJ whole genome shotgun (WGS) entry which is preliminary data.</text>
</comment>
<dbReference type="EMBL" id="BSXW01000484">
    <property type="protein sequence ID" value="GMF23693.1"/>
    <property type="molecule type" value="Genomic_DNA"/>
</dbReference>